<dbReference type="KEGG" id="rjg:CCGE525_31430"/>
<dbReference type="RefSeq" id="WP_120708109.1">
    <property type="nucleotide sequence ID" value="NZ_CP032695.1"/>
</dbReference>
<keyword evidence="1" id="KW-0812">Transmembrane</keyword>
<protein>
    <submittedName>
        <fullName evidence="3">Tripartite tricarboxylate transporter TctB family protein</fullName>
    </submittedName>
</protein>
<evidence type="ECO:0000256" key="1">
    <source>
        <dbReference type="SAM" id="Phobius"/>
    </source>
</evidence>
<feature type="transmembrane region" description="Helical" evidence="1">
    <location>
        <begin position="128"/>
        <end position="150"/>
    </location>
</feature>
<accession>A0A387G5B8</accession>
<feature type="transmembrane region" description="Helical" evidence="1">
    <location>
        <begin position="106"/>
        <end position="121"/>
    </location>
</feature>
<reference evidence="3 4" key="1">
    <citation type="submission" date="2018-10" db="EMBL/GenBank/DDBJ databases">
        <title>Rhizobium etli, R. leguminosarum and a new Rhizobium genospecies from Phaseolus dumosus.</title>
        <authorList>
            <person name="Ramirez-Puebla S.T."/>
            <person name="Rogel-Hernandez M.A."/>
            <person name="Guerrero G."/>
            <person name="Ormeno-Orrillo E."/>
            <person name="Martinez-Romero J.C."/>
            <person name="Negrete-Yankelevich S."/>
            <person name="Martinez-Romero E."/>
        </authorList>
    </citation>
    <scope>NUCLEOTIDE SEQUENCE [LARGE SCALE GENOMIC DNA]</scope>
    <source>
        <strain evidence="3 4">CCGE525</strain>
        <plasmid evidence="4">prccge525c</plasmid>
    </source>
</reference>
<evidence type="ECO:0000313" key="4">
    <source>
        <dbReference type="Proteomes" id="UP000282195"/>
    </source>
</evidence>
<keyword evidence="1" id="KW-1133">Transmembrane helix</keyword>
<dbReference type="Pfam" id="PF07331">
    <property type="entry name" value="TctB"/>
    <property type="match status" value="1"/>
</dbReference>
<keyword evidence="4" id="KW-1185">Reference proteome</keyword>
<feature type="transmembrane region" description="Helical" evidence="1">
    <location>
        <begin position="82"/>
        <end position="100"/>
    </location>
</feature>
<evidence type="ECO:0000259" key="2">
    <source>
        <dbReference type="Pfam" id="PF07331"/>
    </source>
</evidence>
<geneLocation type="plasmid" evidence="4">
    <name>prccge525c</name>
</geneLocation>
<dbReference type="Proteomes" id="UP000282195">
    <property type="component" value="Plasmid pRCCGE525c"/>
</dbReference>
<dbReference type="OrthoDB" id="7779102at2"/>
<dbReference type="InterPro" id="IPR009936">
    <property type="entry name" value="DUF1468"/>
</dbReference>
<dbReference type="AlphaFoldDB" id="A0A387G5B8"/>
<organism evidence="3 4">
    <name type="scientific">Rhizobium jaguaris</name>
    <dbReference type="NCBI Taxonomy" id="1312183"/>
    <lineage>
        <taxon>Bacteria</taxon>
        <taxon>Pseudomonadati</taxon>
        <taxon>Pseudomonadota</taxon>
        <taxon>Alphaproteobacteria</taxon>
        <taxon>Hyphomicrobiales</taxon>
        <taxon>Rhizobiaceae</taxon>
        <taxon>Rhizobium/Agrobacterium group</taxon>
        <taxon>Rhizobium</taxon>
    </lineage>
</organism>
<keyword evidence="3" id="KW-0614">Plasmid</keyword>
<keyword evidence="1" id="KW-0472">Membrane</keyword>
<gene>
    <name evidence="3" type="ORF">CCGE525_31430</name>
</gene>
<name>A0A387G5B8_9HYPH</name>
<sequence>MKRDLVCGILMLALAIAYYSVAAAIPHSMLADSVGPQGLPISYAIVLGILSLLLIANTLLGRGGGVHAVVSAGKNTVKSDRYAALRAAGMVLMGAAYIAILPWLGYILSLALLIFFVAWYLERRLTPWMLPIAAAGGVVFWVIFVEILQVPQPAGLWPSLI</sequence>
<feature type="domain" description="DUF1468" evidence="2">
    <location>
        <begin position="6"/>
        <end position="153"/>
    </location>
</feature>
<dbReference type="EMBL" id="CP032695">
    <property type="protein sequence ID" value="AYG63201.1"/>
    <property type="molecule type" value="Genomic_DNA"/>
</dbReference>
<evidence type="ECO:0000313" key="3">
    <source>
        <dbReference type="EMBL" id="AYG63201.1"/>
    </source>
</evidence>
<feature type="transmembrane region" description="Helical" evidence="1">
    <location>
        <begin position="41"/>
        <end position="61"/>
    </location>
</feature>
<proteinExistence type="predicted"/>